<dbReference type="Proteomes" id="UP000616779">
    <property type="component" value="Unassembled WGS sequence"/>
</dbReference>
<reference evidence="1 2" key="1">
    <citation type="submission" date="2019-10" db="EMBL/GenBank/DDBJ databases">
        <title>Description of Paenibacillus terrestris sp. nov.</title>
        <authorList>
            <person name="Carlier A."/>
            <person name="Qi S."/>
        </authorList>
    </citation>
    <scope>NUCLEOTIDE SEQUENCE [LARGE SCALE GENOMIC DNA]</scope>
    <source>
        <strain evidence="1 2">LMG 31458</strain>
    </source>
</reference>
<gene>
    <name evidence="1" type="ORF">GC098_31325</name>
</gene>
<dbReference type="EMBL" id="WHOA01000233">
    <property type="protein sequence ID" value="NOU75798.1"/>
    <property type="molecule type" value="Genomic_DNA"/>
</dbReference>
<organism evidence="1 2">
    <name type="scientific">Paenibacillus phytorum</name>
    <dbReference type="NCBI Taxonomy" id="2654977"/>
    <lineage>
        <taxon>Bacteria</taxon>
        <taxon>Bacillati</taxon>
        <taxon>Bacillota</taxon>
        <taxon>Bacilli</taxon>
        <taxon>Bacillales</taxon>
        <taxon>Paenibacillaceae</taxon>
        <taxon>Paenibacillus</taxon>
    </lineage>
</organism>
<evidence type="ECO:0000313" key="1">
    <source>
        <dbReference type="EMBL" id="NOU75798.1"/>
    </source>
</evidence>
<comment type="caution">
    <text evidence="1">The sequence shown here is derived from an EMBL/GenBank/DDBJ whole genome shotgun (WGS) entry which is preliminary data.</text>
</comment>
<keyword evidence="2" id="KW-1185">Reference proteome</keyword>
<sequence length="138" mass="16076">MYNKQRANKLELNFIKVENKIVLSIATRINAEVYMIQKIKDPSFVSSINSNQTGKLFGRFKNNFSRETEAIKILEKVNLMTPENIHLNSFMYEPILDLSEQHLKDLYKSIKELIYAEEITLENVAVAAENLENDQKKH</sequence>
<proteinExistence type="predicted"/>
<protein>
    <submittedName>
        <fullName evidence="1">Uncharacterized protein</fullName>
    </submittedName>
</protein>
<accession>A0ABX1Y4Q2</accession>
<evidence type="ECO:0000313" key="2">
    <source>
        <dbReference type="Proteomes" id="UP000616779"/>
    </source>
</evidence>
<name>A0ABX1Y4Q2_9BACL</name>